<dbReference type="Proteomes" id="UP000322165">
    <property type="component" value="Unassembled WGS sequence"/>
</dbReference>
<dbReference type="InterPro" id="IPR058245">
    <property type="entry name" value="NreC/VraR/RcsB-like_REC"/>
</dbReference>
<evidence type="ECO:0000259" key="7">
    <source>
        <dbReference type="PROSITE" id="PS50043"/>
    </source>
</evidence>
<protein>
    <submittedName>
        <fullName evidence="9">Response regulator</fullName>
    </submittedName>
</protein>
<keyword evidence="2" id="KW-0902">Two-component regulatory system</keyword>
<name>A0A5B2ZBH0_9GAMM</name>
<evidence type="ECO:0000256" key="2">
    <source>
        <dbReference type="ARBA" id="ARBA00023012"/>
    </source>
</evidence>
<dbReference type="PROSITE" id="PS50110">
    <property type="entry name" value="RESPONSE_REGULATORY"/>
    <property type="match status" value="1"/>
</dbReference>
<evidence type="ECO:0000313" key="9">
    <source>
        <dbReference type="EMBL" id="KAA2286018.1"/>
    </source>
</evidence>
<dbReference type="Pfam" id="PF00196">
    <property type="entry name" value="GerE"/>
    <property type="match status" value="1"/>
</dbReference>
<organism evidence="9 10">
    <name type="scientific">Arenimonas fontis</name>
    <dbReference type="NCBI Taxonomy" id="2608255"/>
    <lineage>
        <taxon>Bacteria</taxon>
        <taxon>Pseudomonadati</taxon>
        <taxon>Pseudomonadota</taxon>
        <taxon>Gammaproteobacteria</taxon>
        <taxon>Lysobacterales</taxon>
        <taxon>Lysobacteraceae</taxon>
        <taxon>Arenimonas</taxon>
    </lineage>
</organism>
<feature type="modified residue" description="4-aspartylphosphate" evidence="6">
    <location>
        <position position="54"/>
    </location>
</feature>
<dbReference type="AlphaFoldDB" id="A0A5B2ZBH0"/>
<dbReference type="SMART" id="SM00421">
    <property type="entry name" value="HTH_LUXR"/>
    <property type="match status" value="1"/>
</dbReference>
<accession>A0A5B2ZBH0</accession>
<evidence type="ECO:0000256" key="6">
    <source>
        <dbReference type="PROSITE-ProRule" id="PRU00169"/>
    </source>
</evidence>
<dbReference type="PANTHER" id="PTHR43214:SF3">
    <property type="entry name" value="RESPONSE REGULATOR UVRY"/>
    <property type="match status" value="1"/>
</dbReference>
<feature type="domain" description="Response regulatory" evidence="8">
    <location>
        <begin position="3"/>
        <end position="119"/>
    </location>
</feature>
<evidence type="ECO:0000313" key="10">
    <source>
        <dbReference type="Proteomes" id="UP000322165"/>
    </source>
</evidence>
<dbReference type="InterPro" id="IPR011006">
    <property type="entry name" value="CheY-like_superfamily"/>
</dbReference>
<dbReference type="PROSITE" id="PS50043">
    <property type="entry name" value="HTH_LUXR_2"/>
    <property type="match status" value="1"/>
</dbReference>
<evidence type="ECO:0000256" key="1">
    <source>
        <dbReference type="ARBA" id="ARBA00022553"/>
    </source>
</evidence>
<keyword evidence="10" id="KW-1185">Reference proteome</keyword>
<reference evidence="9 10" key="2">
    <citation type="submission" date="2019-09" db="EMBL/GenBank/DDBJ databases">
        <authorList>
            <person name="Mazur A."/>
        </authorList>
    </citation>
    <scope>NUCLEOTIDE SEQUENCE [LARGE SCALE GENOMIC DNA]</scope>
    <source>
        <strain evidence="9 10">3729k</strain>
    </source>
</reference>
<dbReference type="SUPFAM" id="SSF46894">
    <property type="entry name" value="C-terminal effector domain of the bipartite response regulators"/>
    <property type="match status" value="1"/>
</dbReference>
<dbReference type="SUPFAM" id="SSF52172">
    <property type="entry name" value="CheY-like"/>
    <property type="match status" value="1"/>
</dbReference>
<proteinExistence type="predicted"/>
<sequence length="214" mass="23643">MIRVFIVDDHALVRTGYRLILSGERDMEVVGEAATGEEALPQLRRLKPDVLLCDLHLPGISGLDVTERIVRSALETRVVVVSIQEDGPMPRRLIEAGACGYVGKACDAEELLRAIREVARGRRYLASQVAQHLAFSGLRGPESPFDKLSPRELEVARMLCTGMRMEEIGRRLSLSGKTVATHKYRLYDKLGIRDAIALARLAAQHGLSDPAYSL</sequence>
<evidence type="ECO:0000256" key="3">
    <source>
        <dbReference type="ARBA" id="ARBA00023015"/>
    </source>
</evidence>
<reference evidence="9 10" key="1">
    <citation type="submission" date="2019-09" db="EMBL/GenBank/DDBJ databases">
        <title>Arenimonas chukotkensis sp. nov., a bacterium isolated from Chukotka hot spring, Arctic region, Russia.</title>
        <authorList>
            <person name="Zayulina K.S."/>
            <person name="Prokofeva M.I."/>
            <person name="Elcheninov A.G."/>
            <person name="Novikov A."/>
            <person name="Kochetkova T.V."/>
            <person name="Kublanov I.V."/>
        </authorList>
    </citation>
    <scope>NUCLEOTIDE SEQUENCE [LARGE SCALE GENOMIC DNA]</scope>
    <source>
        <strain evidence="9 10">3729k</strain>
    </source>
</reference>
<keyword evidence="4" id="KW-0238">DNA-binding</keyword>
<dbReference type="Gene3D" id="3.40.50.2300">
    <property type="match status" value="1"/>
</dbReference>
<dbReference type="EMBL" id="VUOD01000001">
    <property type="protein sequence ID" value="KAA2286018.1"/>
    <property type="molecule type" value="Genomic_DNA"/>
</dbReference>
<dbReference type="InterPro" id="IPR000792">
    <property type="entry name" value="Tscrpt_reg_LuxR_C"/>
</dbReference>
<evidence type="ECO:0000256" key="5">
    <source>
        <dbReference type="ARBA" id="ARBA00023163"/>
    </source>
</evidence>
<keyword evidence="3" id="KW-0805">Transcription regulation</keyword>
<dbReference type="InterPro" id="IPR016032">
    <property type="entry name" value="Sig_transdc_resp-reg_C-effctor"/>
</dbReference>
<dbReference type="GO" id="GO:0000160">
    <property type="term" value="P:phosphorelay signal transduction system"/>
    <property type="evidence" value="ECO:0007669"/>
    <property type="project" value="UniProtKB-KW"/>
</dbReference>
<dbReference type="GO" id="GO:0006355">
    <property type="term" value="P:regulation of DNA-templated transcription"/>
    <property type="evidence" value="ECO:0007669"/>
    <property type="project" value="InterPro"/>
</dbReference>
<keyword evidence="5" id="KW-0804">Transcription</keyword>
<dbReference type="CDD" id="cd17535">
    <property type="entry name" value="REC_NarL-like"/>
    <property type="match status" value="1"/>
</dbReference>
<evidence type="ECO:0000259" key="8">
    <source>
        <dbReference type="PROSITE" id="PS50110"/>
    </source>
</evidence>
<gene>
    <name evidence="9" type="ORF">F0415_00485</name>
</gene>
<dbReference type="CDD" id="cd06170">
    <property type="entry name" value="LuxR_C_like"/>
    <property type="match status" value="1"/>
</dbReference>
<dbReference type="GO" id="GO:0003677">
    <property type="term" value="F:DNA binding"/>
    <property type="evidence" value="ECO:0007669"/>
    <property type="project" value="UniProtKB-KW"/>
</dbReference>
<dbReference type="RefSeq" id="WP_149859235.1">
    <property type="nucleotide sequence ID" value="NZ_VUOD01000001.1"/>
</dbReference>
<dbReference type="Pfam" id="PF00072">
    <property type="entry name" value="Response_reg"/>
    <property type="match status" value="1"/>
</dbReference>
<dbReference type="PRINTS" id="PR00038">
    <property type="entry name" value="HTHLUXR"/>
</dbReference>
<dbReference type="SMART" id="SM00448">
    <property type="entry name" value="REC"/>
    <property type="match status" value="1"/>
</dbReference>
<feature type="domain" description="HTH luxR-type" evidence="7">
    <location>
        <begin position="141"/>
        <end position="206"/>
    </location>
</feature>
<dbReference type="InterPro" id="IPR001789">
    <property type="entry name" value="Sig_transdc_resp-reg_receiver"/>
</dbReference>
<dbReference type="InterPro" id="IPR039420">
    <property type="entry name" value="WalR-like"/>
</dbReference>
<keyword evidence="1 6" id="KW-0597">Phosphoprotein</keyword>
<comment type="caution">
    <text evidence="9">The sequence shown here is derived from an EMBL/GenBank/DDBJ whole genome shotgun (WGS) entry which is preliminary data.</text>
</comment>
<dbReference type="PANTHER" id="PTHR43214">
    <property type="entry name" value="TWO-COMPONENT RESPONSE REGULATOR"/>
    <property type="match status" value="1"/>
</dbReference>
<evidence type="ECO:0000256" key="4">
    <source>
        <dbReference type="ARBA" id="ARBA00023125"/>
    </source>
</evidence>